<proteinExistence type="inferred from homology"/>
<dbReference type="PANTHER" id="PTHR10183:SF379">
    <property type="entry name" value="CALPAIN-5"/>
    <property type="match status" value="1"/>
</dbReference>
<dbReference type="RefSeq" id="WP_344575183.1">
    <property type="nucleotide sequence ID" value="NZ_BAAARK010000006.1"/>
</dbReference>
<feature type="active site" evidence="5">
    <location>
        <position position="227"/>
    </location>
</feature>
<dbReference type="PANTHER" id="PTHR10183">
    <property type="entry name" value="CALPAIN"/>
    <property type="match status" value="1"/>
</dbReference>
<dbReference type="Proteomes" id="UP001500994">
    <property type="component" value="Unassembled WGS sequence"/>
</dbReference>
<feature type="active site" evidence="5">
    <location>
        <position position="398"/>
    </location>
</feature>
<keyword evidence="2 5" id="KW-0645">Protease</keyword>
<feature type="domain" description="Calpain catalytic" evidence="6">
    <location>
        <begin position="185"/>
        <end position="431"/>
    </location>
</feature>
<evidence type="ECO:0000256" key="5">
    <source>
        <dbReference type="PROSITE-ProRule" id="PRU00239"/>
    </source>
</evidence>
<dbReference type="PROSITE" id="PS00139">
    <property type="entry name" value="THIOL_PROTEASE_CYS"/>
    <property type="match status" value="1"/>
</dbReference>
<dbReference type="SUPFAM" id="SSF54001">
    <property type="entry name" value="Cysteine proteinases"/>
    <property type="match status" value="1"/>
</dbReference>
<accession>A0ABN3RSG7</accession>
<organism evidence="7 8">
    <name type="scientific">Streptomyces lunalinharesii</name>
    <dbReference type="NCBI Taxonomy" id="333384"/>
    <lineage>
        <taxon>Bacteria</taxon>
        <taxon>Bacillati</taxon>
        <taxon>Actinomycetota</taxon>
        <taxon>Actinomycetes</taxon>
        <taxon>Kitasatosporales</taxon>
        <taxon>Streptomycetaceae</taxon>
        <taxon>Streptomyces</taxon>
    </lineage>
</organism>
<dbReference type="EMBL" id="BAAARK010000006">
    <property type="protein sequence ID" value="GAA2657531.1"/>
    <property type="molecule type" value="Genomic_DNA"/>
</dbReference>
<evidence type="ECO:0000256" key="3">
    <source>
        <dbReference type="ARBA" id="ARBA00022801"/>
    </source>
</evidence>
<dbReference type="InterPro" id="IPR038765">
    <property type="entry name" value="Papain-like_cys_pep_sf"/>
</dbReference>
<reference evidence="7 8" key="1">
    <citation type="journal article" date="2019" name="Int. J. Syst. Evol. Microbiol.">
        <title>The Global Catalogue of Microorganisms (GCM) 10K type strain sequencing project: providing services to taxonomists for standard genome sequencing and annotation.</title>
        <authorList>
            <consortium name="The Broad Institute Genomics Platform"/>
            <consortium name="The Broad Institute Genome Sequencing Center for Infectious Disease"/>
            <person name="Wu L."/>
            <person name="Ma J."/>
        </authorList>
    </citation>
    <scope>NUCLEOTIDE SEQUENCE [LARGE SCALE GENOMIC DNA]</scope>
    <source>
        <strain evidence="7 8">JCM 16374</strain>
    </source>
</reference>
<keyword evidence="8" id="KW-1185">Reference proteome</keyword>
<keyword evidence="3 5" id="KW-0378">Hydrolase</keyword>
<sequence>MNYHRNNWRQVAGAAAPFIPGGRALIDAVNVVQGFSDSVGRDRLQYVPDGRPVVELPWQPPGPPPDPQRAETVGRQAWGVLFADAQQYGARSLLDQVGTLLAPLPPTELDLVVRRFGTQGLDRWDALAHVEDEHGQPAYDWRRQQELFSWLLRTVSPYGAMLVGTGMPCSQPDYDAECGCGDHGWVLPEGPFAQVDGAYVTENWQWVSASTEAMSWQDMDQGRFGTCWLLTSMQAVLQANPQYAPRHLRLEANGTVTVTLYEEGTPIGITLVPDLPYGHGGLWGAKGHTADARYAETWPGYFEKAAAQYFGNYHDVAHGGAVGVALALLTGRVAQPLDLTSPWLAQEVADRRARGQALVATTPGTSDRDTIADGRLAANHAYFIKDVDPAGGRICLGNPWGDGATRKMWECWLTRQEMGYHLVRIDAVDTW</sequence>
<keyword evidence="4 5" id="KW-0788">Thiol protease</keyword>
<dbReference type="InterPro" id="IPR022684">
    <property type="entry name" value="Calpain_cysteine_protease"/>
</dbReference>
<evidence type="ECO:0000259" key="6">
    <source>
        <dbReference type="PROSITE" id="PS50203"/>
    </source>
</evidence>
<comment type="caution">
    <text evidence="7">The sequence shown here is derived from an EMBL/GenBank/DDBJ whole genome shotgun (WGS) entry which is preliminary data.</text>
</comment>
<dbReference type="Pfam" id="PF00648">
    <property type="entry name" value="Peptidase_C2"/>
    <property type="match status" value="1"/>
</dbReference>
<dbReference type="InterPro" id="IPR001300">
    <property type="entry name" value="Peptidase_C2_calpain_cat"/>
</dbReference>
<evidence type="ECO:0000256" key="2">
    <source>
        <dbReference type="ARBA" id="ARBA00022670"/>
    </source>
</evidence>
<gene>
    <name evidence="7" type="ORF">GCM10009864_24930</name>
</gene>
<evidence type="ECO:0000256" key="4">
    <source>
        <dbReference type="ARBA" id="ARBA00022807"/>
    </source>
</evidence>
<evidence type="ECO:0000256" key="1">
    <source>
        <dbReference type="ARBA" id="ARBA00007623"/>
    </source>
</evidence>
<dbReference type="InterPro" id="IPR000169">
    <property type="entry name" value="Pept_cys_AS"/>
</dbReference>
<feature type="active site" evidence="5">
    <location>
        <position position="380"/>
    </location>
</feature>
<dbReference type="PROSITE" id="PS50203">
    <property type="entry name" value="CALPAIN_CAT"/>
    <property type="match status" value="1"/>
</dbReference>
<evidence type="ECO:0000313" key="7">
    <source>
        <dbReference type="EMBL" id="GAA2657531.1"/>
    </source>
</evidence>
<name>A0ABN3RSG7_9ACTN</name>
<protein>
    <recommendedName>
        <fullName evidence="6">Calpain catalytic domain-containing protein</fullName>
    </recommendedName>
</protein>
<evidence type="ECO:0000313" key="8">
    <source>
        <dbReference type="Proteomes" id="UP001500994"/>
    </source>
</evidence>
<comment type="similarity">
    <text evidence="1">Belongs to the peptidase C2 family.</text>
</comment>